<keyword evidence="2" id="KW-1185">Reference proteome</keyword>
<reference evidence="1 2" key="1">
    <citation type="submission" date="2019-03" db="EMBL/GenBank/DDBJ databases">
        <title>Genomic Encyclopedia of Archaeal and Bacterial Type Strains, Phase II (KMG-II): from individual species to whole genera.</title>
        <authorList>
            <person name="Goeker M."/>
        </authorList>
    </citation>
    <scope>NUCLEOTIDE SEQUENCE [LARGE SCALE GENOMIC DNA]</scope>
    <source>
        <strain evidence="1 2">ATCC 25309</strain>
    </source>
</reference>
<comment type="caution">
    <text evidence="1">The sequence shown here is derived from an EMBL/GenBank/DDBJ whole genome shotgun (WGS) entry which is preliminary data.</text>
</comment>
<proteinExistence type="predicted"/>
<evidence type="ECO:0008006" key="3">
    <source>
        <dbReference type="Google" id="ProtNLM"/>
    </source>
</evidence>
<dbReference type="Proteomes" id="UP000295662">
    <property type="component" value="Unassembled WGS sequence"/>
</dbReference>
<sequence>MRSPVGHHPRLERIELEQGLIAYRCPESGGHWIRAEQYWKWHSTLRDPSIASLPDPGEENHPVSEYDDVVKLCPDSGTVMTRYRVGHGHAFRIDRSATGSIWLDGGEWEALKAENLHHTLHLIFGGPWQKAVRDQARDETHRLQLIQRLGPDLHARLEALHQELAHHPERAAALAFLNSQVKTQSLTASL</sequence>
<protein>
    <recommendedName>
        <fullName evidence="3">Transcription factor zinc-finger domain-containing protein</fullName>
    </recommendedName>
</protein>
<organism evidence="1 2">
    <name type="scientific">Prosthecobacter fusiformis</name>
    <dbReference type="NCBI Taxonomy" id="48464"/>
    <lineage>
        <taxon>Bacteria</taxon>
        <taxon>Pseudomonadati</taxon>
        <taxon>Verrucomicrobiota</taxon>
        <taxon>Verrucomicrobiia</taxon>
        <taxon>Verrucomicrobiales</taxon>
        <taxon>Verrucomicrobiaceae</taxon>
        <taxon>Prosthecobacter</taxon>
    </lineage>
</organism>
<dbReference type="OrthoDB" id="9814037at2"/>
<evidence type="ECO:0000313" key="1">
    <source>
        <dbReference type="EMBL" id="TDU64272.1"/>
    </source>
</evidence>
<dbReference type="EMBL" id="SOCA01000011">
    <property type="protein sequence ID" value="TDU64272.1"/>
    <property type="molecule type" value="Genomic_DNA"/>
</dbReference>
<dbReference type="RefSeq" id="WP_133797145.1">
    <property type="nucleotide sequence ID" value="NZ_SOCA01000011.1"/>
</dbReference>
<accession>A0A4R7RL40</accession>
<dbReference type="AlphaFoldDB" id="A0A4R7RL40"/>
<name>A0A4R7RL40_9BACT</name>
<gene>
    <name evidence="1" type="ORF">EI77_04158</name>
</gene>
<evidence type="ECO:0000313" key="2">
    <source>
        <dbReference type="Proteomes" id="UP000295662"/>
    </source>
</evidence>